<evidence type="ECO:0000256" key="8">
    <source>
        <dbReference type="ARBA" id="ARBA00022723"/>
    </source>
</evidence>
<dbReference type="FunFam" id="2.60.120.10:FF:000068">
    <property type="entry name" value="cGMP-dependent protein kinase"/>
    <property type="match status" value="1"/>
</dbReference>
<dbReference type="FunFam" id="2.60.120.10:FF:000089">
    <property type="entry name" value="cGMP-dependent protein kinase 5-1"/>
    <property type="match status" value="1"/>
</dbReference>
<dbReference type="GO" id="GO:0004692">
    <property type="term" value="F:cGMP-dependent protein kinase activity"/>
    <property type="evidence" value="ECO:0007669"/>
    <property type="project" value="UniProtKB-EC"/>
</dbReference>
<dbReference type="GO" id="GO:0005524">
    <property type="term" value="F:ATP binding"/>
    <property type="evidence" value="ECO:0007669"/>
    <property type="project" value="UniProtKB-UniRule"/>
</dbReference>
<feature type="binding site" evidence="18">
    <location>
        <position position="493"/>
    </location>
    <ligand>
        <name>ATP</name>
        <dbReference type="ChEBI" id="CHEBI:30616"/>
    </ligand>
</feature>
<keyword evidence="12" id="KW-0460">Magnesium</keyword>
<evidence type="ECO:0000256" key="10">
    <source>
        <dbReference type="ARBA" id="ARBA00022777"/>
    </source>
</evidence>
<evidence type="ECO:0000256" key="7">
    <source>
        <dbReference type="ARBA" id="ARBA00022679"/>
    </source>
</evidence>
<feature type="domain" description="Protein kinase" evidence="19">
    <location>
        <begin position="464"/>
        <end position="699"/>
    </location>
</feature>
<dbReference type="GO" id="GO:0030553">
    <property type="term" value="F:cGMP binding"/>
    <property type="evidence" value="ECO:0007669"/>
    <property type="project" value="UniProtKB-KW"/>
</dbReference>
<keyword evidence="11 18" id="KW-0067">ATP-binding</keyword>
<dbReference type="Gene3D" id="3.30.200.20">
    <property type="entry name" value="Phosphorylase Kinase, domain 1"/>
    <property type="match status" value="1"/>
</dbReference>
<sequence>MDYKPLYKQNSLHNSKLDMHINEEKKKLQTSHNFQDENFTSRTNKRQIEGQVFAKPLQDEQMEHFTRVEKKKTTQDIEFISHCLKSHFVFYRLSDSDRKKLAQAFFYCQLSKDDYIIKQGSDASTFFILEQGKVQIIVNKESKRILSPGDGFGELALLYNSKRTASCKSMETCTLWGIDRVKFKHVVKEMSEKEFKENLQFIENVQYFQNLTRQQKDNIASVLIEQKFNKNQDIINEDDIASSFYIIKSGTVSVMKDGKELKTLSKGSSFGESALLTGEQFRTMTIKAKEETFCLALGRDMLTKILGNKVEEIIWRNIAKWTLQKTSFGSSLEEMQIEHLLDHVHVLPIRDGDKVVPKGAYLQDQIVFILQGEVYKIGTKDKVGEKFGRIGESELLNNINQTQSVDLIGQKSCVIGILKNSSIIKELGCTLKEQVDRNIKMRQIVSQKEQNRKQTLDKLQLRDLKALKHLGAGQFGNVYLVKTVHSSEVYALKCINKQQVVQQHLEKYVMEEKTILEDINFPFIMRFYRSMQDNYHVYLLLEFIEGMELFDVIREMGLLSTFDCQFYIGSIILGIEYMHKNQIIYRDIKPENIMVTNQGYPKIVDLGTAHKFRGKKLLLYTIQQVQIIQQIQELQGHLLLQELLIIWHQRSCLEKDIVILQIYGQLEFVSTNLCVVLYLLEKMLMTLTKFMNLLQNNKN</sequence>
<dbReference type="InterPro" id="IPR018490">
    <property type="entry name" value="cNMP-bd_dom_sf"/>
</dbReference>
<comment type="subcellular location">
    <subcellularLocation>
        <location evidence="2">Endomembrane system</location>
    </subcellularLocation>
</comment>
<evidence type="ECO:0000259" key="19">
    <source>
        <dbReference type="PROSITE" id="PS50011"/>
    </source>
</evidence>
<keyword evidence="13" id="KW-0142">cGMP-binding</keyword>
<comment type="similarity">
    <text evidence="3">Belongs to the protein kinase superfamily. AGC Ser/Thr protein kinase family. cGMP subfamily.</text>
</comment>
<dbReference type="PRINTS" id="PR00103">
    <property type="entry name" value="CAMPKINASE"/>
</dbReference>
<dbReference type="Pfam" id="PF00027">
    <property type="entry name" value="cNMP_binding"/>
    <property type="match status" value="2"/>
</dbReference>
<keyword evidence="8" id="KW-0479">Metal-binding</keyword>
<dbReference type="EMBL" id="LDAU01000066">
    <property type="protein sequence ID" value="KRX08335.1"/>
    <property type="molecule type" value="Genomic_DNA"/>
</dbReference>
<feature type="domain" description="Cyclic nucleotide-binding" evidence="20">
    <location>
        <begin position="89"/>
        <end position="204"/>
    </location>
</feature>
<dbReference type="OrthoDB" id="100546at2759"/>
<keyword evidence="7" id="KW-0808">Transferase</keyword>
<dbReference type="OMA" id="FNQNEVI"/>
<evidence type="ECO:0000259" key="20">
    <source>
        <dbReference type="PROSITE" id="PS50042"/>
    </source>
</evidence>
<dbReference type="InterPro" id="IPR011009">
    <property type="entry name" value="Kinase-like_dom_sf"/>
</dbReference>
<evidence type="ECO:0000256" key="14">
    <source>
        <dbReference type="ARBA" id="ARBA00023136"/>
    </source>
</evidence>
<dbReference type="Gene3D" id="2.60.120.10">
    <property type="entry name" value="Jelly Rolls"/>
    <property type="match status" value="2"/>
</dbReference>
<dbReference type="SUPFAM" id="SSF51206">
    <property type="entry name" value="cAMP-binding domain-like"/>
    <property type="match status" value="3"/>
</dbReference>
<dbReference type="SMART" id="SM00220">
    <property type="entry name" value="S_TKc"/>
    <property type="match status" value="1"/>
</dbReference>
<dbReference type="InterPro" id="IPR008271">
    <property type="entry name" value="Ser/Thr_kinase_AS"/>
</dbReference>
<comment type="cofactor">
    <cofactor evidence="1">
        <name>Mg(2+)</name>
        <dbReference type="ChEBI" id="CHEBI:18420"/>
    </cofactor>
</comment>
<evidence type="ECO:0000256" key="6">
    <source>
        <dbReference type="ARBA" id="ARBA00022535"/>
    </source>
</evidence>
<evidence type="ECO:0000256" key="1">
    <source>
        <dbReference type="ARBA" id="ARBA00001946"/>
    </source>
</evidence>
<comment type="catalytic activity">
    <reaction evidence="17">
        <text>L-seryl-[protein] + ATP = O-phospho-L-seryl-[protein] + ADP + H(+)</text>
        <dbReference type="Rhea" id="RHEA:17989"/>
        <dbReference type="Rhea" id="RHEA-COMP:9863"/>
        <dbReference type="Rhea" id="RHEA-COMP:11604"/>
        <dbReference type="ChEBI" id="CHEBI:15378"/>
        <dbReference type="ChEBI" id="CHEBI:29999"/>
        <dbReference type="ChEBI" id="CHEBI:30616"/>
        <dbReference type="ChEBI" id="CHEBI:83421"/>
        <dbReference type="ChEBI" id="CHEBI:456216"/>
        <dbReference type="EC" id="2.7.11.12"/>
    </reaction>
</comment>
<reference evidence="21 22" key="1">
    <citation type="journal article" date="2015" name="Sci. Rep.">
        <title>Genome of the facultative scuticociliatosis pathogen Pseudocohnilembus persalinus provides insight into its virulence through horizontal gene transfer.</title>
        <authorList>
            <person name="Xiong J."/>
            <person name="Wang G."/>
            <person name="Cheng J."/>
            <person name="Tian M."/>
            <person name="Pan X."/>
            <person name="Warren A."/>
            <person name="Jiang C."/>
            <person name="Yuan D."/>
            <person name="Miao W."/>
        </authorList>
    </citation>
    <scope>NUCLEOTIDE SEQUENCE [LARGE SCALE GENOMIC DNA]</scope>
    <source>
        <strain evidence="21">36N120E</strain>
    </source>
</reference>
<dbReference type="SMART" id="SM00100">
    <property type="entry name" value="cNMP"/>
    <property type="match status" value="2"/>
</dbReference>
<dbReference type="InterPro" id="IPR017441">
    <property type="entry name" value="Protein_kinase_ATP_BS"/>
</dbReference>
<keyword evidence="5" id="KW-0723">Serine/threonine-protein kinase</keyword>
<dbReference type="InterPro" id="IPR000595">
    <property type="entry name" value="cNMP-bd_dom"/>
</dbReference>
<keyword evidence="14" id="KW-0472">Membrane</keyword>
<keyword evidence="22" id="KW-1185">Reference proteome</keyword>
<comment type="catalytic activity">
    <reaction evidence="16">
        <text>L-threonyl-[protein] + ATP = O-phospho-L-threonyl-[protein] + ADP + H(+)</text>
        <dbReference type="Rhea" id="RHEA:46608"/>
        <dbReference type="Rhea" id="RHEA-COMP:11060"/>
        <dbReference type="Rhea" id="RHEA-COMP:11605"/>
        <dbReference type="ChEBI" id="CHEBI:15378"/>
        <dbReference type="ChEBI" id="CHEBI:30013"/>
        <dbReference type="ChEBI" id="CHEBI:30616"/>
        <dbReference type="ChEBI" id="CHEBI:61977"/>
        <dbReference type="ChEBI" id="CHEBI:456216"/>
        <dbReference type="EC" id="2.7.11.12"/>
    </reaction>
</comment>
<evidence type="ECO:0000256" key="2">
    <source>
        <dbReference type="ARBA" id="ARBA00004308"/>
    </source>
</evidence>
<evidence type="ECO:0000313" key="21">
    <source>
        <dbReference type="EMBL" id="KRX08335.1"/>
    </source>
</evidence>
<dbReference type="PANTHER" id="PTHR24353:SF37">
    <property type="entry name" value="CAMP-DEPENDENT PROTEIN KINASE CATALYTIC SUBUNIT PRKX"/>
    <property type="match status" value="1"/>
</dbReference>
<evidence type="ECO:0000256" key="9">
    <source>
        <dbReference type="ARBA" id="ARBA00022741"/>
    </source>
</evidence>
<evidence type="ECO:0000256" key="18">
    <source>
        <dbReference type="PROSITE-ProRule" id="PRU10141"/>
    </source>
</evidence>
<dbReference type="EC" id="2.7.11.12" evidence="4"/>
<dbReference type="PROSITE" id="PS50011">
    <property type="entry name" value="PROTEIN_KINASE_DOM"/>
    <property type="match status" value="1"/>
</dbReference>
<dbReference type="PANTHER" id="PTHR24353">
    <property type="entry name" value="CYCLIC NUCLEOTIDE-DEPENDENT PROTEIN KINASE"/>
    <property type="match status" value="1"/>
</dbReference>
<name>A0A0V0R1B9_PSEPJ</name>
<evidence type="ECO:0000256" key="12">
    <source>
        <dbReference type="ARBA" id="ARBA00022842"/>
    </source>
</evidence>
<dbReference type="PROSITE" id="PS50042">
    <property type="entry name" value="CNMP_BINDING_3"/>
    <property type="match status" value="2"/>
</dbReference>
<dbReference type="GO" id="GO:0046872">
    <property type="term" value="F:metal ion binding"/>
    <property type="evidence" value="ECO:0007669"/>
    <property type="project" value="UniProtKB-KW"/>
</dbReference>
<dbReference type="Proteomes" id="UP000054937">
    <property type="component" value="Unassembled WGS sequence"/>
</dbReference>
<dbReference type="GO" id="GO:0005952">
    <property type="term" value="C:cAMP-dependent protein kinase complex"/>
    <property type="evidence" value="ECO:0007669"/>
    <property type="project" value="TreeGrafter"/>
</dbReference>
<accession>A0A0V0R1B9</accession>
<dbReference type="InterPro" id="IPR000719">
    <property type="entry name" value="Prot_kinase_dom"/>
</dbReference>
<gene>
    <name evidence="21" type="ORF">PPERSA_01796</name>
</gene>
<dbReference type="SUPFAM" id="SSF56112">
    <property type="entry name" value="Protein kinase-like (PK-like)"/>
    <property type="match status" value="1"/>
</dbReference>
<dbReference type="InParanoid" id="A0A0V0R1B9"/>
<organism evidence="21 22">
    <name type="scientific">Pseudocohnilembus persalinus</name>
    <name type="common">Ciliate</name>
    <dbReference type="NCBI Taxonomy" id="266149"/>
    <lineage>
        <taxon>Eukaryota</taxon>
        <taxon>Sar</taxon>
        <taxon>Alveolata</taxon>
        <taxon>Ciliophora</taxon>
        <taxon>Intramacronucleata</taxon>
        <taxon>Oligohymenophorea</taxon>
        <taxon>Scuticociliatia</taxon>
        <taxon>Philasterida</taxon>
        <taxon>Pseudocohnilembidae</taxon>
        <taxon>Pseudocohnilembus</taxon>
    </lineage>
</organism>
<evidence type="ECO:0000256" key="3">
    <source>
        <dbReference type="ARBA" id="ARBA00006352"/>
    </source>
</evidence>
<dbReference type="Pfam" id="PF00069">
    <property type="entry name" value="Pkinase"/>
    <property type="match status" value="1"/>
</dbReference>
<dbReference type="InterPro" id="IPR014710">
    <property type="entry name" value="RmlC-like_jellyroll"/>
</dbReference>
<evidence type="ECO:0000256" key="5">
    <source>
        <dbReference type="ARBA" id="ARBA00022527"/>
    </source>
</evidence>
<dbReference type="Gene3D" id="1.10.510.10">
    <property type="entry name" value="Transferase(Phosphotransferase) domain 1"/>
    <property type="match status" value="1"/>
</dbReference>
<evidence type="ECO:0000256" key="17">
    <source>
        <dbReference type="ARBA" id="ARBA00047462"/>
    </source>
</evidence>
<keyword evidence="10 21" id="KW-0418">Kinase</keyword>
<dbReference type="PROSITE" id="PS00107">
    <property type="entry name" value="PROTEIN_KINASE_ATP"/>
    <property type="match status" value="1"/>
</dbReference>
<evidence type="ECO:0000313" key="22">
    <source>
        <dbReference type="Proteomes" id="UP000054937"/>
    </source>
</evidence>
<evidence type="ECO:0000256" key="11">
    <source>
        <dbReference type="ARBA" id="ARBA00022840"/>
    </source>
</evidence>
<dbReference type="AlphaFoldDB" id="A0A0V0R1B9"/>
<keyword evidence="9 18" id="KW-0547">Nucleotide-binding</keyword>
<dbReference type="PROSITE" id="PS00108">
    <property type="entry name" value="PROTEIN_KINASE_ST"/>
    <property type="match status" value="1"/>
</dbReference>
<dbReference type="GO" id="GO:0004691">
    <property type="term" value="F:cAMP-dependent protein kinase activity"/>
    <property type="evidence" value="ECO:0007669"/>
    <property type="project" value="TreeGrafter"/>
</dbReference>
<feature type="domain" description="Cyclic nucleotide-binding" evidence="20">
    <location>
        <begin position="207"/>
        <end position="307"/>
    </location>
</feature>
<dbReference type="FunFam" id="3.30.200.20:FF:000042">
    <property type="entry name" value="Aurora kinase A"/>
    <property type="match status" value="1"/>
</dbReference>
<keyword evidence="6" id="KW-0140">cGMP</keyword>
<evidence type="ECO:0000256" key="16">
    <source>
        <dbReference type="ARBA" id="ARBA00047298"/>
    </source>
</evidence>
<protein>
    <recommendedName>
        <fullName evidence="15">cGMP-dependent protein kinase</fullName>
        <ecNumber evidence="4">2.7.11.12</ecNumber>
    </recommendedName>
</protein>
<comment type="caution">
    <text evidence="21">The sequence shown here is derived from an EMBL/GenBank/DDBJ whole genome shotgun (WGS) entry which is preliminary data.</text>
</comment>
<dbReference type="CDD" id="cd00038">
    <property type="entry name" value="CAP_ED"/>
    <property type="match status" value="2"/>
</dbReference>
<evidence type="ECO:0000256" key="15">
    <source>
        <dbReference type="ARBA" id="ARBA00024113"/>
    </source>
</evidence>
<proteinExistence type="inferred from homology"/>
<dbReference type="GO" id="GO:0012505">
    <property type="term" value="C:endomembrane system"/>
    <property type="evidence" value="ECO:0007669"/>
    <property type="project" value="UniProtKB-SubCell"/>
</dbReference>
<evidence type="ECO:0000256" key="13">
    <source>
        <dbReference type="ARBA" id="ARBA00022992"/>
    </source>
</evidence>
<evidence type="ECO:0000256" key="4">
    <source>
        <dbReference type="ARBA" id="ARBA00012428"/>
    </source>
</evidence>